<comment type="function">
    <text evidence="4">Serine peptidase whose precise substrate specificity remains unclear. Does not cleave peptides after a arginine or lysine residue. Regulates trans-Golgi network morphology and sorting by regulating the membrane binding of the AP-1 complex. May play a role in the regulation of synaptic vesicle exocytosis.</text>
</comment>
<evidence type="ECO:0000259" key="5">
    <source>
        <dbReference type="Pfam" id="PF00326"/>
    </source>
</evidence>
<dbReference type="InterPro" id="IPR001375">
    <property type="entry name" value="Peptidase_S9_cat"/>
</dbReference>
<accession>A0ABP0KFZ9</accession>
<dbReference type="Proteomes" id="UP001642484">
    <property type="component" value="Unassembled WGS sequence"/>
</dbReference>
<proteinExistence type="inferred from homology"/>
<keyword evidence="7" id="KW-1185">Reference proteome</keyword>
<gene>
    <name evidence="6" type="ORF">CCMP2556_LOCUS16115</name>
</gene>
<dbReference type="EMBL" id="CAXAMN010008558">
    <property type="protein sequence ID" value="CAK9025752.1"/>
    <property type="molecule type" value="Genomic_DNA"/>
</dbReference>
<evidence type="ECO:0000313" key="6">
    <source>
        <dbReference type="EMBL" id="CAK9025752.1"/>
    </source>
</evidence>
<comment type="similarity">
    <text evidence="1">Belongs to the peptidase S9A family.</text>
</comment>
<dbReference type="Gene3D" id="3.40.50.1820">
    <property type="entry name" value="alpha/beta hydrolase"/>
    <property type="match status" value="1"/>
</dbReference>
<dbReference type="InterPro" id="IPR051543">
    <property type="entry name" value="Serine_Peptidase_S9A"/>
</dbReference>
<feature type="domain" description="Peptidase S9 prolyl oligopeptidase catalytic" evidence="5">
    <location>
        <begin position="17"/>
        <end position="98"/>
    </location>
</feature>
<evidence type="ECO:0000313" key="7">
    <source>
        <dbReference type="Proteomes" id="UP001642484"/>
    </source>
</evidence>
<name>A0ABP0KFZ9_9DINO</name>
<dbReference type="PANTHER" id="PTHR11757:SF19">
    <property type="entry name" value="PROLYL ENDOPEPTIDASE-LIKE"/>
    <property type="match status" value="1"/>
</dbReference>
<organism evidence="6 7">
    <name type="scientific">Durusdinium trenchii</name>
    <dbReference type="NCBI Taxonomy" id="1381693"/>
    <lineage>
        <taxon>Eukaryota</taxon>
        <taxon>Sar</taxon>
        <taxon>Alveolata</taxon>
        <taxon>Dinophyceae</taxon>
        <taxon>Suessiales</taxon>
        <taxon>Symbiodiniaceae</taxon>
        <taxon>Durusdinium</taxon>
    </lineage>
</organism>
<evidence type="ECO:0000256" key="3">
    <source>
        <dbReference type="ARBA" id="ARBA00042165"/>
    </source>
</evidence>
<evidence type="ECO:0000256" key="2">
    <source>
        <dbReference type="ARBA" id="ARBA00039290"/>
    </source>
</evidence>
<evidence type="ECO:0000256" key="1">
    <source>
        <dbReference type="ARBA" id="ARBA00005228"/>
    </source>
</evidence>
<reference evidence="6 7" key="1">
    <citation type="submission" date="2024-02" db="EMBL/GenBank/DDBJ databases">
        <authorList>
            <person name="Chen Y."/>
            <person name="Shah S."/>
            <person name="Dougan E. K."/>
            <person name="Thang M."/>
            <person name="Chan C."/>
        </authorList>
    </citation>
    <scope>NUCLEOTIDE SEQUENCE [LARGE SCALE GENOMIC DNA]</scope>
</reference>
<comment type="caution">
    <text evidence="6">The sequence shown here is derived from an EMBL/GenBank/DDBJ whole genome shotgun (WGS) entry which is preliminary data.</text>
</comment>
<dbReference type="Pfam" id="PF00326">
    <property type="entry name" value="Peptidase_S9"/>
    <property type="match status" value="1"/>
</dbReference>
<protein>
    <recommendedName>
        <fullName evidence="2">Prolyl endopeptidase-like</fullName>
    </recommendedName>
    <alternativeName>
        <fullName evidence="3">Prolylendopeptidase-like</fullName>
    </alternativeName>
</protein>
<evidence type="ECO:0000256" key="4">
    <source>
        <dbReference type="ARBA" id="ARBA00045448"/>
    </source>
</evidence>
<dbReference type="PANTHER" id="PTHR11757">
    <property type="entry name" value="PROTEASE FAMILY S9A OLIGOPEPTIDASE"/>
    <property type="match status" value="1"/>
</dbReference>
<sequence>MVSMRPVRHLKNLCQHRSTCARLPTRPPEALVTASQNDTMVGYWEPLKYVTKLRRIKTDSNPVLLKVDFHAGHGGASEKSKSMKEQAQHFAFMLDQLGVR</sequence>
<dbReference type="InterPro" id="IPR029058">
    <property type="entry name" value="AB_hydrolase_fold"/>
</dbReference>